<evidence type="ECO:0000313" key="3">
    <source>
        <dbReference type="Proteomes" id="UP000294850"/>
    </source>
</evidence>
<protein>
    <submittedName>
        <fullName evidence="2">Uncharacterized protein</fullName>
    </submittedName>
</protein>
<sequence>MKSILLLTLGLLLAVSTYAQTKKMYHVPNESDIRKSIPMKDRYQFENFKKGTVHFRNGTKSQAQLNYSFFHSEIQFIDPRKDTLLLADNSFVIQITIDTLVYYYLRKEGHIQQIGGFDKIRLGRKQNLVVMGTEYTSGYEGKSSTSAISSYSTYLDKGGQMQKLNPATNIMMRRGNIYFWMDQNDRFSFATKANLYKLFPKHKRELSSYFKENEISFTDENDMIKLLDFCKSL</sequence>
<feature type="chain" id="PRO_5021011149" evidence="1">
    <location>
        <begin position="20"/>
        <end position="233"/>
    </location>
</feature>
<name>A0A4R5DS49_9BACT</name>
<reference evidence="2 3" key="1">
    <citation type="submission" date="2019-03" db="EMBL/GenBank/DDBJ databases">
        <title>Dyadobacter AR-3-6 sp. nov., isolated from arctic soil.</title>
        <authorList>
            <person name="Chaudhary D.K."/>
        </authorList>
    </citation>
    <scope>NUCLEOTIDE SEQUENCE [LARGE SCALE GENOMIC DNA]</scope>
    <source>
        <strain evidence="2 3">AR-3-6</strain>
    </source>
</reference>
<evidence type="ECO:0000313" key="2">
    <source>
        <dbReference type="EMBL" id="TDE17252.1"/>
    </source>
</evidence>
<gene>
    <name evidence="2" type="ORF">E0F88_04995</name>
</gene>
<dbReference type="AlphaFoldDB" id="A0A4R5DS49"/>
<keyword evidence="1" id="KW-0732">Signal</keyword>
<proteinExistence type="predicted"/>
<evidence type="ECO:0000256" key="1">
    <source>
        <dbReference type="SAM" id="SignalP"/>
    </source>
</evidence>
<keyword evidence="3" id="KW-1185">Reference proteome</keyword>
<dbReference type="OrthoDB" id="1100665at2"/>
<comment type="caution">
    <text evidence="2">The sequence shown here is derived from an EMBL/GenBank/DDBJ whole genome shotgun (WGS) entry which is preliminary data.</text>
</comment>
<organism evidence="2 3">
    <name type="scientific">Dyadobacter psychrotolerans</name>
    <dbReference type="NCBI Taxonomy" id="2541721"/>
    <lineage>
        <taxon>Bacteria</taxon>
        <taxon>Pseudomonadati</taxon>
        <taxon>Bacteroidota</taxon>
        <taxon>Cytophagia</taxon>
        <taxon>Cytophagales</taxon>
        <taxon>Spirosomataceae</taxon>
        <taxon>Dyadobacter</taxon>
    </lineage>
</organism>
<feature type="signal peptide" evidence="1">
    <location>
        <begin position="1"/>
        <end position="19"/>
    </location>
</feature>
<dbReference type="Proteomes" id="UP000294850">
    <property type="component" value="Unassembled WGS sequence"/>
</dbReference>
<dbReference type="RefSeq" id="WP_131957016.1">
    <property type="nucleotide sequence ID" value="NZ_SMFL01000002.1"/>
</dbReference>
<accession>A0A4R5DS49</accession>
<dbReference type="EMBL" id="SMFL01000002">
    <property type="protein sequence ID" value="TDE17252.1"/>
    <property type="molecule type" value="Genomic_DNA"/>
</dbReference>